<evidence type="ECO:0000313" key="3">
    <source>
        <dbReference type="Proteomes" id="UP000780801"/>
    </source>
</evidence>
<keyword evidence="3" id="KW-1185">Reference proteome</keyword>
<protein>
    <submittedName>
        <fullName evidence="2">Uncharacterized protein</fullName>
    </submittedName>
</protein>
<name>A0A9P6G240_9FUNG</name>
<dbReference type="SUPFAM" id="SSF53448">
    <property type="entry name" value="Nucleotide-diphospho-sugar transferases"/>
    <property type="match status" value="1"/>
</dbReference>
<feature type="transmembrane region" description="Helical" evidence="1">
    <location>
        <begin position="82"/>
        <end position="100"/>
    </location>
</feature>
<sequence length="269" mass="30877">MTGTAPRSTSGLLSRGVSKKTMVMVGIVITITVLTMLYSSFQLQGEYHIWRNKLEYKISELKVLSGKPLTAISKTTAVAYEMYIYVGCTISPFASVLWHFNQAVKVCDAKNNDNQCSVKLKQNYDYNELAFKAKDWLLSEEFGALLNKSQIIVKLDDDTIIPKETLDGLVQEFSESDCLFAGNMRYYGDERVFWSDGPLFMVKSAYLHKMLQENAEVMDRFRKAEDVQMGALLNIKDPKLVCNVDIDAFRHRYYEDKRLVIRFNPYIKC</sequence>
<dbReference type="Proteomes" id="UP000780801">
    <property type="component" value="Unassembled WGS sequence"/>
</dbReference>
<gene>
    <name evidence="2" type="ORF">BGW38_001178</name>
</gene>
<evidence type="ECO:0000313" key="2">
    <source>
        <dbReference type="EMBL" id="KAF9585694.1"/>
    </source>
</evidence>
<reference evidence="2" key="1">
    <citation type="journal article" date="2020" name="Fungal Divers.">
        <title>Resolving the Mortierellaceae phylogeny through synthesis of multi-gene phylogenetics and phylogenomics.</title>
        <authorList>
            <person name="Vandepol N."/>
            <person name="Liber J."/>
            <person name="Desiro A."/>
            <person name="Na H."/>
            <person name="Kennedy M."/>
            <person name="Barry K."/>
            <person name="Grigoriev I.V."/>
            <person name="Miller A.N."/>
            <person name="O'Donnell K."/>
            <person name="Stajich J.E."/>
            <person name="Bonito G."/>
        </authorList>
    </citation>
    <scope>NUCLEOTIDE SEQUENCE</scope>
    <source>
        <strain evidence="2">KOD1015</strain>
    </source>
</reference>
<keyword evidence="1" id="KW-1133">Transmembrane helix</keyword>
<keyword evidence="1" id="KW-0812">Transmembrane</keyword>
<keyword evidence="1" id="KW-0472">Membrane</keyword>
<feature type="transmembrane region" description="Helical" evidence="1">
    <location>
        <begin position="21"/>
        <end position="41"/>
    </location>
</feature>
<dbReference type="AlphaFoldDB" id="A0A9P6G240"/>
<comment type="caution">
    <text evidence="2">The sequence shown here is derived from an EMBL/GenBank/DDBJ whole genome shotgun (WGS) entry which is preliminary data.</text>
</comment>
<proteinExistence type="predicted"/>
<evidence type="ECO:0000256" key="1">
    <source>
        <dbReference type="SAM" id="Phobius"/>
    </source>
</evidence>
<accession>A0A9P6G240</accession>
<dbReference type="OrthoDB" id="2398757at2759"/>
<organism evidence="2 3">
    <name type="scientific">Lunasporangiospora selenospora</name>
    <dbReference type="NCBI Taxonomy" id="979761"/>
    <lineage>
        <taxon>Eukaryota</taxon>
        <taxon>Fungi</taxon>
        <taxon>Fungi incertae sedis</taxon>
        <taxon>Mucoromycota</taxon>
        <taxon>Mortierellomycotina</taxon>
        <taxon>Mortierellomycetes</taxon>
        <taxon>Mortierellales</taxon>
        <taxon>Mortierellaceae</taxon>
        <taxon>Lunasporangiospora</taxon>
    </lineage>
</organism>
<dbReference type="EMBL" id="JAABOA010000136">
    <property type="protein sequence ID" value="KAF9585694.1"/>
    <property type="molecule type" value="Genomic_DNA"/>
</dbReference>
<dbReference type="InterPro" id="IPR029044">
    <property type="entry name" value="Nucleotide-diphossugar_trans"/>
</dbReference>